<sequence>LLAVATGGRRASPSDTLETILSASDREKLLEWLASRPLAHFEGGDLMVHAGVVPQWTVEATLALASEVQSALAQEPQRIFDNMYGDQPDHWSPDLAGMDRLRFVINVLTRMRVCTREGRINLQIKGKPPAEGSPWLPWFDVERLTGAARVICGHWSALGLLVRPDVVALDTGCVWGGR</sequence>
<dbReference type="AlphaFoldDB" id="T0ZT69"/>
<dbReference type="SUPFAM" id="SSF56300">
    <property type="entry name" value="Metallo-dependent phosphatases"/>
    <property type="match status" value="1"/>
</dbReference>
<reference evidence="1" key="1">
    <citation type="submission" date="2013-08" db="EMBL/GenBank/DDBJ databases">
        <authorList>
            <person name="Mendez C."/>
            <person name="Richter M."/>
            <person name="Ferrer M."/>
            <person name="Sanchez J."/>
        </authorList>
    </citation>
    <scope>NUCLEOTIDE SEQUENCE</scope>
</reference>
<dbReference type="EMBL" id="AUZZ01005925">
    <property type="protein sequence ID" value="EQD47888.1"/>
    <property type="molecule type" value="Genomic_DNA"/>
</dbReference>
<gene>
    <name evidence="1" type="ORF">B2A_08241</name>
</gene>
<accession>T0ZT69</accession>
<dbReference type="InterPro" id="IPR029052">
    <property type="entry name" value="Metallo-depent_PP-like"/>
</dbReference>
<comment type="caution">
    <text evidence="1">The sequence shown here is derived from an EMBL/GenBank/DDBJ whole genome shotgun (WGS) entry which is preliminary data.</text>
</comment>
<evidence type="ECO:0000313" key="1">
    <source>
        <dbReference type="EMBL" id="EQD47888.1"/>
    </source>
</evidence>
<reference evidence="1" key="2">
    <citation type="journal article" date="2014" name="ISME J.">
        <title>Microbial stratification in low pH oxic and suboxic macroscopic growths along an acid mine drainage.</title>
        <authorList>
            <person name="Mendez-Garcia C."/>
            <person name="Mesa V."/>
            <person name="Sprenger R.R."/>
            <person name="Richter M."/>
            <person name="Diez M.S."/>
            <person name="Solano J."/>
            <person name="Bargiela R."/>
            <person name="Golyshina O.V."/>
            <person name="Manteca A."/>
            <person name="Ramos J.L."/>
            <person name="Gallego J.R."/>
            <person name="Llorente I."/>
            <person name="Martins Dos Santos V.A."/>
            <person name="Jensen O.N."/>
            <person name="Pelaez A.I."/>
            <person name="Sanchez J."/>
            <person name="Ferrer M."/>
        </authorList>
    </citation>
    <scope>NUCLEOTIDE SEQUENCE</scope>
</reference>
<dbReference type="PANTHER" id="PTHR40942">
    <property type="match status" value="1"/>
</dbReference>
<protein>
    <submittedName>
        <fullName evidence="1">Diadenosine tetraphosphatase</fullName>
    </submittedName>
</protein>
<proteinExistence type="predicted"/>
<dbReference type="PANTHER" id="PTHR40942:SF4">
    <property type="entry name" value="CYTOCHROME C5"/>
    <property type="match status" value="1"/>
</dbReference>
<feature type="non-terminal residue" evidence="1">
    <location>
        <position position="1"/>
    </location>
</feature>
<name>T0ZT69_9ZZZZ</name>
<organism evidence="1">
    <name type="scientific">mine drainage metagenome</name>
    <dbReference type="NCBI Taxonomy" id="410659"/>
    <lineage>
        <taxon>unclassified sequences</taxon>
        <taxon>metagenomes</taxon>
        <taxon>ecological metagenomes</taxon>
    </lineage>
</organism>
<dbReference type="NCBIfam" id="NF001204">
    <property type="entry name" value="PRK00166.1"/>
    <property type="match status" value="1"/>
</dbReference>
<dbReference type="Gene3D" id="3.60.21.10">
    <property type="match status" value="1"/>
</dbReference>